<evidence type="ECO:0000256" key="5">
    <source>
        <dbReference type="ARBA" id="ARBA00041201"/>
    </source>
</evidence>
<evidence type="ECO:0000313" key="11">
    <source>
        <dbReference type="Proteomes" id="UP000291832"/>
    </source>
</evidence>
<keyword evidence="11" id="KW-1185">Reference proteome</keyword>
<dbReference type="OrthoDB" id="4153060at2"/>
<dbReference type="Proteomes" id="UP000291832">
    <property type="component" value="Unassembled WGS sequence"/>
</dbReference>
<dbReference type="Pfam" id="PF00072">
    <property type="entry name" value="Response_reg"/>
    <property type="match status" value="1"/>
</dbReference>
<dbReference type="CDD" id="cd00383">
    <property type="entry name" value="trans_reg_C"/>
    <property type="match status" value="1"/>
</dbReference>
<dbReference type="InterPro" id="IPR011006">
    <property type="entry name" value="CheY-like_superfamily"/>
</dbReference>
<dbReference type="InterPro" id="IPR001789">
    <property type="entry name" value="Sig_transdc_resp-reg_receiver"/>
</dbReference>
<keyword evidence="3 7" id="KW-0238">DNA-binding</keyword>
<reference evidence="10 11" key="1">
    <citation type="journal article" date="2015" name="Stand. Genomic Sci.">
        <title>Genomic Encyclopedia of Bacterial and Archaeal Type Strains, Phase III: the genomes of soil and plant-associated and newly described type strains.</title>
        <authorList>
            <person name="Whitman W.B."/>
            <person name="Woyke T."/>
            <person name="Klenk H.P."/>
            <person name="Zhou Y."/>
            <person name="Lilburn T.G."/>
            <person name="Beck B.J."/>
            <person name="De Vos P."/>
            <person name="Vandamme P."/>
            <person name="Eisen J.A."/>
            <person name="Garrity G."/>
            <person name="Hugenholtz P."/>
            <person name="Kyrpides N.C."/>
        </authorList>
    </citation>
    <scope>NUCLEOTIDE SEQUENCE [LARGE SCALE GENOMIC DNA]</scope>
    <source>
        <strain evidence="10 11">RF6</strain>
    </source>
</reference>
<evidence type="ECO:0000256" key="6">
    <source>
        <dbReference type="PROSITE-ProRule" id="PRU00169"/>
    </source>
</evidence>
<dbReference type="PANTHER" id="PTHR48111">
    <property type="entry name" value="REGULATOR OF RPOS"/>
    <property type="match status" value="1"/>
</dbReference>
<proteinExistence type="predicted"/>
<evidence type="ECO:0000259" key="9">
    <source>
        <dbReference type="PROSITE" id="PS51755"/>
    </source>
</evidence>
<dbReference type="Pfam" id="PF00486">
    <property type="entry name" value="Trans_reg_C"/>
    <property type="match status" value="1"/>
</dbReference>
<evidence type="ECO:0000313" key="10">
    <source>
        <dbReference type="EMBL" id="RZT66114.1"/>
    </source>
</evidence>
<evidence type="ECO:0000256" key="1">
    <source>
        <dbReference type="ARBA" id="ARBA00022553"/>
    </source>
</evidence>
<dbReference type="SMART" id="SM00862">
    <property type="entry name" value="Trans_reg_C"/>
    <property type="match status" value="1"/>
</dbReference>
<dbReference type="InterPro" id="IPR039420">
    <property type="entry name" value="WalR-like"/>
</dbReference>
<dbReference type="PROSITE" id="PS51755">
    <property type="entry name" value="OMPR_PHOB"/>
    <property type="match status" value="1"/>
</dbReference>
<evidence type="ECO:0000256" key="3">
    <source>
        <dbReference type="ARBA" id="ARBA00023125"/>
    </source>
</evidence>
<feature type="modified residue" description="4-aspartylphosphate" evidence="6">
    <location>
        <position position="49"/>
    </location>
</feature>
<evidence type="ECO:0000259" key="8">
    <source>
        <dbReference type="PROSITE" id="PS50110"/>
    </source>
</evidence>
<dbReference type="SUPFAM" id="SSF52172">
    <property type="entry name" value="CheY-like"/>
    <property type="match status" value="1"/>
</dbReference>
<dbReference type="GO" id="GO:0000976">
    <property type="term" value="F:transcription cis-regulatory region binding"/>
    <property type="evidence" value="ECO:0007669"/>
    <property type="project" value="TreeGrafter"/>
</dbReference>
<evidence type="ECO:0000256" key="2">
    <source>
        <dbReference type="ARBA" id="ARBA00023015"/>
    </source>
</evidence>
<dbReference type="InterPro" id="IPR001867">
    <property type="entry name" value="OmpR/PhoB-type_DNA-bd"/>
</dbReference>
<keyword evidence="2" id="KW-0805">Transcription regulation</keyword>
<dbReference type="GO" id="GO:0032993">
    <property type="term" value="C:protein-DNA complex"/>
    <property type="evidence" value="ECO:0007669"/>
    <property type="project" value="TreeGrafter"/>
</dbReference>
<evidence type="ECO:0000256" key="4">
    <source>
        <dbReference type="ARBA" id="ARBA00023163"/>
    </source>
</evidence>
<comment type="caution">
    <text evidence="10">The sequence shown here is derived from an EMBL/GenBank/DDBJ whole genome shotgun (WGS) entry which is preliminary data.</text>
</comment>
<dbReference type="GO" id="GO:0000156">
    <property type="term" value="F:phosphorelay response regulator activity"/>
    <property type="evidence" value="ECO:0007669"/>
    <property type="project" value="TreeGrafter"/>
</dbReference>
<dbReference type="AlphaFoldDB" id="A0A4Q7TY29"/>
<keyword evidence="4" id="KW-0804">Transcription</keyword>
<dbReference type="EMBL" id="SHKI01000004">
    <property type="protein sequence ID" value="RZT66114.1"/>
    <property type="molecule type" value="Genomic_DNA"/>
</dbReference>
<dbReference type="RefSeq" id="WP_130453733.1">
    <property type="nucleotide sequence ID" value="NZ_QYAG01000001.1"/>
</dbReference>
<dbReference type="Gene3D" id="1.10.10.10">
    <property type="entry name" value="Winged helix-like DNA-binding domain superfamily/Winged helix DNA-binding domain"/>
    <property type="match status" value="1"/>
</dbReference>
<dbReference type="SMART" id="SM00448">
    <property type="entry name" value="REC"/>
    <property type="match status" value="1"/>
</dbReference>
<dbReference type="Gene3D" id="6.10.250.690">
    <property type="match status" value="1"/>
</dbReference>
<feature type="DNA-binding region" description="OmpR/PhoB-type" evidence="7">
    <location>
        <begin position="122"/>
        <end position="218"/>
    </location>
</feature>
<feature type="domain" description="Response regulatory" evidence="8">
    <location>
        <begin position="2"/>
        <end position="113"/>
    </location>
</feature>
<gene>
    <name evidence="10" type="ORF">EV139_1540</name>
</gene>
<keyword evidence="1 6" id="KW-0597">Phosphoprotein</keyword>
<dbReference type="PROSITE" id="PS50110">
    <property type="entry name" value="RESPONSE_REGULATORY"/>
    <property type="match status" value="1"/>
</dbReference>
<dbReference type="InterPro" id="IPR036388">
    <property type="entry name" value="WH-like_DNA-bd_sf"/>
</dbReference>
<dbReference type="PANTHER" id="PTHR48111:SF72">
    <property type="entry name" value="SENSORY TRANSDUCTION PROTEIN REGX3"/>
    <property type="match status" value="1"/>
</dbReference>
<dbReference type="GO" id="GO:0006355">
    <property type="term" value="P:regulation of DNA-templated transcription"/>
    <property type="evidence" value="ECO:0007669"/>
    <property type="project" value="InterPro"/>
</dbReference>
<organism evidence="10 11">
    <name type="scientific">Leucobacter luti</name>
    <dbReference type="NCBI Taxonomy" id="340320"/>
    <lineage>
        <taxon>Bacteria</taxon>
        <taxon>Bacillati</taxon>
        <taxon>Actinomycetota</taxon>
        <taxon>Actinomycetes</taxon>
        <taxon>Micrococcales</taxon>
        <taxon>Microbacteriaceae</taxon>
        <taxon>Leucobacter</taxon>
    </lineage>
</organism>
<feature type="domain" description="OmpR/PhoB-type" evidence="9">
    <location>
        <begin position="122"/>
        <end position="218"/>
    </location>
</feature>
<evidence type="ECO:0000256" key="7">
    <source>
        <dbReference type="PROSITE-ProRule" id="PRU01091"/>
    </source>
</evidence>
<accession>A0A4Q7TY29</accession>
<sequence>MDLLIVEDDRSLAEVLTTQLTRNGHTVTHVTRGSDALLRHAEADAVLLDLGLEDGDGFEVIRRMRQLGDTPIIVVTARGDERSTVLSLRLGADDYLIKPVRLRELIARIDVVARRTLAANERSERVLAGSLRIELAARRVLSGDSEIALTKTEFDLLAFLAQHLGAAVSREQILDTIWGDAFATKSRAFDVHLVALRQKLAGLATITTMRGYGYRLEA</sequence>
<dbReference type="Gene3D" id="3.40.50.2300">
    <property type="match status" value="1"/>
</dbReference>
<protein>
    <recommendedName>
        <fullName evidence="5">Sensory transduction protein RegX3</fullName>
    </recommendedName>
</protein>
<name>A0A4Q7TY29_9MICO</name>
<dbReference type="GO" id="GO:0005829">
    <property type="term" value="C:cytosol"/>
    <property type="evidence" value="ECO:0007669"/>
    <property type="project" value="TreeGrafter"/>
</dbReference>